<protein>
    <submittedName>
        <fullName evidence="1">Uncharacterized protein</fullName>
    </submittedName>
</protein>
<gene>
    <name evidence="1" type="ORF">SKUN_001049</name>
</gene>
<dbReference type="RefSeq" id="WP_053391087.1">
    <property type="nucleotide sequence ID" value="NZ_CP010899.1"/>
</dbReference>
<evidence type="ECO:0000313" key="2">
    <source>
        <dbReference type="Proteomes" id="UP000062963"/>
    </source>
</evidence>
<dbReference type="KEGG" id="skn:SKUN_001049"/>
<organism evidence="1 2">
    <name type="scientific">Spiroplasma kunkelii CR2-3x</name>
    <dbReference type="NCBI Taxonomy" id="273035"/>
    <lineage>
        <taxon>Bacteria</taxon>
        <taxon>Bacillati</taxon>
        <taxon>Mycoplasmatota</taxon>
        <taxon>Mollicutes</taxon>
        <taxon>Entomoplasmatales</taxon>
        <taxon>Spiroplasmataceae</taxon>
        <taxon>Spiroplasma</taxon>
    </lineage>
</organism>
<accession>A0A0K2JH60</accession>
<keyword evidence="2" id="KW-1185">Reference proteome</keyword>
<dbReference type="EMBL" id="CP010899">
    <property type="protein sequence ID" value="ALA97935.1"/>
    <property type="molecule type" value="Genomic_DNA"/>
</dbReference>
<dbReference type="STRING" id="273035.SKUN_001049"/>
<dbReference type="OrthoDB" id="390968at2"/>
<dbReference type="AlphaFoldDB" id="A0A0K2JH60"/>
<name>A0A0K2JH60_SPIKU</name>
<sequence>MLSYKKGNSPCKNLFGEYITGIDVKDVDINSTWDWEYFIKTYGEKNLVICKDDNLELMLKNKK</sequence>
<reference evidence="1 2" key="1">
    <citation type="journal article" date="2015" name="Genome Announc.">
        <title>Complete Genome Sequence of Spiroplasma kunkelii Strain CR2-3x, Causal Agent of Corn Stunt Disease in Zea mays L.</title>
        <authorList>
            <person name="Davis R.E."/>
            <person name="Shao J."/>
            <person name="Dally E.L."/>
            <person name="Zhao Y."/>
            <person name="Gasparich G.E."/>
            <person name="Gaynor B.J."/>
            <person name="Athey J.C."/>
            <person name="Harrison N.A."/>
            <person name="Donofrio N."/>
        </authorList>
    </citation>
    <scope>NUCLEOTIDE SEQUENCE [LARGE SCALE GENOMIC DNA]</scope>
    <source>
        <strain evidence="1 2">CR2-3x</strain>
    </source>
</reference>
<dbReference type="Proteomes" id="UP000062963">
    <property type="component" value="Chromosome"/>
</dbReference>
<evidence type="ECO:0000313" key="1">
    <source>
        <dbReference type="EMBL" id="ALA97935.1"/>
    </source>
</evidence>
<dbReference type="PATRIC" id="fig|273035.7.peg.1295"/>
<proteinExistence type="predicted"/>